<reference evidence="2" key="1">
    <citation type="submission" date="2013-07" db="EMBL/GenBank/DDBJ databases">
        <title>The genome of an arbuscular mycorrhizal fungus provides insights into the evolution of the oldest plant symbiosis.</title>
        <authorList>
            <consortium name="DOE Joint Genome Institute"/>
            <person name="Tisserant E."/>
            <person name="Malbreil M."/>
            <person name="Kuo A."/>
            <person name="Kohler A."/>
            <person name="Symeonidi A."/>
            <person name="Balestrini R."/>
            <person name="Charron P."/>
            <person name="Duensing N."/>
            <person name="Frei-dit-Frey N."/>
            <person name="Gianinazzi-Pearson V."/>
            <person name="Gilbert B."/>
            <person name="Handa Y."/>
            <person name="Hijri M."/>
            <person name="Kaul R."/>
            <person name="Kawaguchi M."/>
            <person name="Krajinski F."/>
            <person name="Lammers P."/>
            <person name="Lapierre D."/>
            <person name="Masclaux F.G."/>
            <person name="Murat C."/>
            <person name="Morin E."/>
            <person name="Ndikumana S."/>
            <person name="Pagni M."/>
            <person name="Petitpierre D."/>
            <person name="Requena N."/>
            <person name="Rosikiewicz P."/>
            <person name="Riley R."/>
            <person name="Saito K."/>
            <person name="San Clemente H."/>
            <person name="Shapiro H."/>
            <person name="van Tuinen D."/>
            <person name="Becard G."/>
            <person name="Bonfante P."/>
            <person name="Paszkowski U."/>
            <person name="Shachar-Hill Y."/>
            <person name="Young J.P."/>
            <person name="Sanders I.R."/>
            <person name="Henrissat B."/>
            <person name="Rensing S.A."/>
            <person name="Grigoriev I.V."/>
            <person name="Corradi N."/>
            <person name="Roux C."/>
            <person name="Martin F."/>
        </authorList>
    </citation>
    <scope>NUCLEOTIDE SEQUENCE</scope>
    <source>
        <strain evidence="2">DAOM 197198</strain>
    </source>
</reference>
<evidence type="ECO:0000256" key="1">
    <source>
        <dbReference type="SAM" id="Phobius"/>
    </source>
</evidence>
<evidence type="ECO:0000313" key="2">
    <source>
        <dbReference type="EMBL" id="ESA21640.1"/>
    </source>
</evidence>
<keyword evidence="1" id="KW-0472">Membrane</keyword>
<gene>
    <name evidence="2" type="ORF">GLOINDRAFT_91773</name>
</gene>
<sequence>MRNDSVMITTLLTITDLPSKVFIGYIESSLVLIAYIESSLIFIASFDSKDQLLRFEPRYSIYLHFLGIIKLKLYDDDDEFELKLYEDDEFRLELYEDDDEFRLKLYEDDDEFSLILRGDGMGKEFRLKLDEDILKLSEDDEFKLRLSEDDGLRLKFNVDDEILGDNSVHVLCEKLHPFPLIPLYDSSSS</sequence>
<protein>
    <submittedName>
        <fullName evidence="2">Uncharacterized protein</fullName>
    </submittedName>
</protein>
<proteinExistence type="predicted"/>
<dbReference type="AlphaFoldDB" id="U9UMR2"/>
<feature type="transmembrane region" description="Helical" evidence="1">
    <location>
        <begin position="22"/>
        <end position="44"/>
    </location>
</feature>
<dbReference type="EMBL" id="KI276238">
    <property type="protein sequence ID" value="ESA21640.1"/>
    <property type="molecule type" value="Genomic_DNA"/>
</dbReference>
<organism evidence="2">
    <name type="scientific">Rhizophagus irregularis (strain DAOM 181602 / DAOM 197198 / MUCL 43194)</name>
    <name type="common">Arbuscular mycorrhizal fungus</name>
    <name type="synonym">Glomus intraradices</name>
    <dbReference type="NCBI Taxonomy" id="747089"/>
    <lineage>
        <taxon>Eukaryota</taxon>
        <taxon>Fungi</taxon>
        <taxon>Fungi incertae sedis</taxon>
        <taxon>Mucoromycota</taxon>
        <taxon>Glomeromycotina</taxon>
        <taxon>Glomeromycetes</taxon>
        <taxon>Glomerales</taxon>
        <taxon>Glomeraceae</taxon>
        <taxon>Rhizophagus</taxon>
    </lineage>
</organism>
<dbReference type="HOGENOM" id="CLU_1435116_0_0_1"/>
<keyword evidence="1" id="KW-1133">Transmembrane helix</keyword>
<dbReference type="VEuPathDB" id="FungiDB:RhiirFUN_012566"/>
<name>U9UMR2_RHIID</name>
<keyword evidence="1" id="KW-0812">Transmembrane</keyword>
<accession>U9UMR2</accession>